<evidence type="ECO:0000256" key="1">
    <source>
        <dbReference type="ARBA" id="ARBA00022801"/>
    </source>
</evidence>
<sequence length="241" mass="27164">MAPQSKIKAVFFDFMGTCVDWHSSALGAMPPAVPKDIASKMAIDWHQRYFWENSQLSAKGLGPEDIDLTLARALGAIIDQNPEQAGHFDDAARRKLVEKWHFQSAWPDVIKAINSLREDLGLDVLVHGNGTPRMQMDLCRSSGVQFSMLFSSLLLGFYKPDPRSYKKALELVNFGPDEVVMVAAHAYDLRGAQKAGMRTIYIHRWSDDTDEDMEKVKTEFDVFLEDMVELPATIEKWNAAV</sequence>
<dbReference type="EMBL" id="MU004230">
    <property type="protein sequence ID" value="KAF2674459.1"/>
    <property type="molecule type" value="Genomic_DNA"/>
</dbReference>
<dbReference type="InterPro" id="IPR023198">
    <property type="entry name" value="PGP-like_dom2"/>
</dbReference>
<dbReference type="Gene3D" id="3.40.50.1000">
    <property type="entry name" value="HAD superfamily/HAD-like"/>
    <property type="match status" value="1"/>
</dbReference>
<dbReference type="Proteomes" id="UP000799302">
    <property type="component" value="Unassembled WGS sequence"/>
</dbReference>
<dbReference type="PANTHER" id="PTHR43316:SF3">
    <property type="entry name" value="HALOACID DEHALOGENASE, TYPE II (AFU_ORTHOLOGUE AFUA_2G07750)-RELATED"/>
    <property type="match status" value="1"/>
</dbReference>
<dbReference type="InterPro" id="IPR036412">
    <property type="entry name" value="HAD-like_sf"/>
</dbReference>
<name>A0A6A6UQ90_9PEZI</name>
<dbReference type="NCBIfam" id="TIGR01493">
    <property type="entry name" value="HAD-SF-IA-v2"/>
    <property type="match status" value="1"/>
</dbReference>
<dbReference type="OrthoDB" id="2363873at2759"/>
<reference evidence="2" key="1">
    <citation type="journal article" date="2020" name="Stud. Mycol.">
        <title>101 Dothideomycetes genomes: a test case for predicting lifestyles and emergence of pathogens.</title>
        <authorList>
            <person name="Haridas S."/>
            <person name="Albert R."/>
            <person name="Binder M."/>
            <person name="Bloem J."/>
            <person name="Labutti K."/>
            <person name="Salamov A."/>
            <person name="Andreopoulos B."/>
            <person name="Baker S."/>
            <person name="Barry K."/>
            <person name="Bills G."/>
            <person name="Bluhm B."/>
            <person name="Cannon C."/>
            <person name="Castanera R."/>
            <person name="Culley D."/>
            <person name="Daum C."/>
            <person name="Ezra D."/>
            <person name="Gonzalez J."/>
            <person name="Henrissat B."/>
            <person name="Kuo A."/>
            <person name="Liang C."/>
            <person name="Lipzen A."/>
            <person name="Lutzoni F."/>
            <person name="Magnuson J."/>
            <person name="Mondo S."/>
            <person name="Nolan M."/>
            <person name="Ohm R."/>
            <person name="Pangilinan J."/>
            <person name="Park H.-J."/>
            <person name="Ramirez L."/>
            <person name="Alfaro M."/>
            <person name="Sun H."/>
            <person name="Tritt A."/>
            <person name="Yoshinaga Y."/>
            <person name="Zwiers L.-H."/>
            <person name="Turgeon B."/>
            <person name="Goodwin S."/>
            <person name="Spatafora J."/>
            <person name="Crous P."/>
            <person name="Grigoriev I."/>
        </authorList>
    </citation>
    <scope>NUCLEOTIDE SEQUENCE</scope>
    <source>
        <strain evidence="2">CBS 115976</strain>
    </source>
</reference>
<proteinExistence type="predicted"/>
<accession>A0A6A6UQ90</accession>
<dbReference type="GO" id="GO:0016791">
    <property type="term" value="F:phosphatase activity"/>
    <property type="evidence" value="ECO:0007669"/>
    <property type="project" value="UniProtKB-ARBA"/>
</dbReference>
<dbReference type="SFLD" id="SFLDG01129">
    <property type="entry name" value="C1.5:_HAD__Beta-PGM__Phosphata"/>
    <property type="match status" value="1"/>
</dbReference>
<dbReference type="PRINTS" id="PR00413">
    <property type="entry name" value="HADHALOGNASE"/>
</dbReference>
<dbReference type="InterPro" id="IPR006439">
    <property type="entry name" value="HAD-SF_hydro_IA"/>
</dbReference>
<dbReference type="PANTHER" id="PTHR43316">
    <property type="entry name" value="HYDROLASE, HALOACID DELAHOGENASE-RELATED"/>
    <property type="match status" value="1"/>
</dbReference>
<dbReference type="AlphaFoldDB" id="A0A6A6UQ90"/>
<dbReference type="Pfam" id="PF00702">
    <property type="entry name" value="Hydrolase"/>
    <property type="match status" value="1"/>
</dbReference>
<keyword evidence="1" id="KW-0378">Hydrolase</keyword>
<keyword evidence="3" id="KW-1185">Reference proteome</keyword>
<organism evidence="2 3">
    <name type="scientific">Microthyrium microscopicum</name>
    <dbReference type="NCBI Taxonomy" id="703497"/>
    <lineage>
        <taxon>Eukaryota</taxon>
        <taxon>Fungi</taxon>
        <taxon>Dikarya</taxon>
        <taxon>Ascomycota</taxon>
        <taxon>Pezizomycotina</taxon>
        <taxon>Dothideomycetes</taxon>
        <taxon>Dothideomycetes incertae sedis</taxon>
        <taxon>Microthyriales</taxon>
        <taxon>Microthyriaceae</taxon>
        <taxon>Microthyrium</taxon>
    </lineage>
</organism>
<evidence type="ECO:0000313" key="3">
    <source>
        <dbReference type="Proteomes" id="UP000799302"/>
    </source>
</evidence>
<dbReference type="SUPFAM" id="SSF56784">
    <property type="entry name" value="HAD-like"/>
    <property type="match status" value="1"/>
</dbReference>
<dbReference type="Gene3D" id="1.10.150.240">
    <property type="entry name" value="Putative phosphatase, domain 2"/>
    <property type="match status" value="1"/>
</dbReference>
<dbReference type="SFLD" id="SFLDS00003">
    <property type="entry name" value="Haloacid_Dehalogenase"/>
    <property type="match status" value="1"/>
</dbReference>
<dbReference type="InterPro" id="IPR051540">
    <property type="entry name" value="S-2-haloacid_dehalogenase"/>
</dbReference>
<evidence type="ECO:0000313" key="2">
    <source>
        <dbReference type="EMBL" id="KAF2674459.1"/>
    </source>
</evidence>
<dbReference type="InterPro" id="IPR023214">
    <property type="entry name" value="HAD_sf"/>
</dbReference>
<gene>
    <name evidence="2" type="ORF">BT63DRAFT_419754</name>
</gene>
<protein>
    <submittedName>
        <fullName evidence="2">HAD-like protein</fullName>
    </submittedName>
</protein>